<keyword evidence="4" id="KW-1185">Reference proteome</keyword>
<dbReference type="PRINTS" id="PR00081">
    <property type="entry name" value="GDHRDH"/>
</dbReference>
<dbReference type="RefSeq" id="WP_073062945.1">
    <property type="nucleotide sequence ID" value="NZ_FRCK01000002.1"/>
</dbReference>
<dbReference type="OrthoDB" id="9790785at2"/>
<organism evidence="3 4">
    <name type="scientific">Paracoccus solventivorans</name>
    <dbReference type="NCBI Taxonomy" id="53463"/>
    <lineage>
        <taxon>Bacteria</taxon>
        <taxon>Pseudomonadati</taxon>
        <taxon>Pseudomonadota</taxon>
        <taxon>Alphaproteobacteria</taxon>
        <taxon>Rhodobacterales</taxon>
        <taxon>Paracoccaceae</taxon>
        <taxon>Paracoccus</taxon>
    </lineage>
</organism>
<dbReference type="EMBL" id="FRCK01000002">
    <property type="protein sequence ID" value="SHL94679.1"/>
    <property type="molecule type" value="Genomic_DNA"/>
</dbReference>
<evidence type="ECO:0000256" key="2">
    <source>
        <dbReference type="ARBA" id="ARBA00023002"/>
    </source>
</evidence>
<dbReference type="Gene3D" id="3.40.50.720">
    <property type="entry name" value="NAD(P)-binding Rossmann-like Domain"/>
    <property type="match status" value="1"/>
</dbReference>
<dbReference type="Pfam" id="PF00106">
    <property type="entry name" value="adh_short"/>
    <property type="match status" value="1"/>
</dbReference>
<evidence type="ECO:0000313" key="3">
    <source>
        <dbReference type="EMBL" id="SHL94679.1"/>
    </source>
</evidence>
<dbReference type="STRING" id="53463.SAMN05444389_102289"/>
<dbReference type="Proteomes" id="UP000184444">
    <property type="component" value="Unassembled WGS sequence"/>
</dbReference>
<name>A0A1M7ET68_9RHOB</name>
<gene>
    <name evidence="3" type="ORF">SAMN05444389_102289</name>
</gene>
<comment type="similarity">
    <text evidence="1">Belongs to the short-chain dehydrogenases/reductases (SDR) family.</text>
</comment>
<dbReference type="PANTHER" id="PTHR44196:SF4">
    <property type="entry name" value="SHORT CHAIN DEHYDROGENASE"/>
    <property type="match status" value="1"/>
</dbReference>
<accession>A0A1M7ET68</accession>
<dbReference type="GO" id="GO:0016491">
    <property type="term" value="F:oxidoreductase activity"/>
    <property type="evidence" value="ECO:0007669"/>
    <property type="project" value="UniProtKB-KW"/>
</dbReference>
<dbReference type="GO" id="GO:0016020">
    <property type="term" value="C:membrane"/>
    <property type="evidence" value="ECO:0007669"/>
    <property type="project" value="TreeGrafter"/>
</dbReference>
<dbReference type="PANTHER" id="PTHR44196">
    <property type="entry name" value="DEHYDROGENASE/REDUCTASE SDR FAMILY MEMBER 7B"/>
    <property type="match status" value="1"/>
</dbReference>
<keyword evidence="2" id="KW-0560">Oxidoreductase</keyword>
<sequence>MTQTDQDPALQSATAQGGKIAIVTGASRGLGASMARLLAARGHHVVAVARTVGALEELDDRIRAVGGAATLAPMDITQPAAMIQLAKAVLERWGGCDLWVHAAIHAAPLSPAPHVDPKDMERSVAVNLLASHGLAVLFEPLLRARAGTALFFDDPRGGQPFFGAYGATKAAQIAFARSWQEENRRLGPKVVIAAPQPMPTALRARFYPGEDRAALTPCVAEAERILAELAD</sequence>
<dbReference type="AlphaFoldDB" id="A0A1M7ET68"/>
<dbReference type="InterPro" id="IPR036291">
    <property type="entry name" value="NAD(P)-bd_dom_sf"/>
</dbReference>
<protein>
    <submittedName>
        <fullName evidence="3">Short-chain dehydrogenase</fullName>
    </submittedName>
</protein>
<reference evidence="4" key="1">
    <citation type="submission" date="2016-11" db="EMBL/GenBank/DDBJ databases">
        <authorList>
            <person name="Varghese N."/>
            <person name="Submissions S."/>
        </authorList>
    </citation>
    <scope>NUCLEOTIDE SEQUENCE [LARGE SCALE GENOMIC DNA]</scope>
    <source>
        <strain evidence="4">DSM 6637</strain>
    </source>
</reference>
<dbReference type="CDD" id="cd05233">
    <property type="entry name" value="SDR_c"/>
    <property type="match status" value="1"/>
</dbReference>
<dbReference type="SUPFAM" id="SSF51735">
    <property type="entry name" value="NAD(P)-binding Rossmann-fold domains"/>
    <property type="match status" value="1"/>
</dbReference>
<evidence type="ECO:0000313" key="4">
    <source>
        <dbReference type="Proteomes" id="UP000184444"/>
    </source>
</evidence>
<proteinExistence type="inferred from homology"/>
<evidence type="ECO:0000256" key="1">
    <source>
        <dbReference type="ARBA" id="ARBA00006484"/>
    </source>
</evidence>
<dbReference type="InterPro" id="IPR002347">
    <property type="entry name" value="SDR_fam"/>
</dbReference>